<dbReference type="Gene3D" id="3.30.505.50">
    <property type="entry name" value="Sigma 54 modulation/S30EA ribosomal protein, C-terminal domain"/>
    <property type="match status" value="1"/>
</dbReference>
<dbReference type="Gene3D" id="3.30.160.100">
    <property type="entry name" value="Ribosome hibernation promotion factor-like"/>
    <property type="match status" value="1"/>
</dbReference>
<dbReference type="InterPro" id="IPR050574">
    <property type="entry name" value="HPF/YfiA_ribosome-assoc"/>
</dbReference>
<evidence type="ECO:0000256" key="1">
    <source>
        <dbReference type="ARBA" id="ARBA00022845"/>
    </source>
</evidence>
<comment type="caution">
    <text evidence="3">The sequence shown here is derived from an EMBL/GenBank/DDBJ whole genome shotgun (WGS) entry which is preliminary data.</text>
</comment>
<keyword evidence="1" id="KW-0810">Translation regulation</keyword>
<dbReference type="AlphaFoldDB" id="A0A101HI73"/>
<accession>A0A101HI73</accession>
<organism evidence="3 4">
    <name type="scientific">candidate division WS6 bacterium 34_10</name>
    <dbReference type="NCBI Taxonomy" id="1641389"/>
    <lineage>
        <taxon>Bacteria</taxon>
        <taxon>Candidatus Dojkabacteria</taxon>
    </lineage>
</organism>
<dbReference type="EMBL" id="LGGO01000065">
    <property type="protein sequence ID" value="KUK77113.1"/>
    <property type="molecule type" value="Genomic_DNA"/>
</dbReference>
<evidence type="ECO:0000313" key="3">
    <source>
        <dbReference type="EMBL" id="KUK77113.1"/>
    </source>
</evidence>
<protein>
    <recommendedName>
        <fullName evidence="2">Sigma 54 modulation/S30EA ribosomal protein C-terminal domain-containing protein</fullName>
    </recommendedName>
</protein>
<dbReference type="InterPro" id="IPR036567">
    <property type="entry name" value="RHF-like"/>
</dbReference>
<name>A0A101HI73_9BACT</name>
<dbReference type="NCBIfam" id="TIGR00741">
    <property type="entry name" value="yfiA"/>
    <property type="match status" value="1"/>
</dbReference>
<dbReference type="Pfam" id="PF02482">
    <property type="entry name" value="Ribosomal_S30AE"/>
    <property type="match status" value="1"/>
</dbReference>
<dbReference type="CDD" id="cd00552">
    <property type="entry name" value="RaiA"/>
    <property type="match status" value="1"/>
</dbReference>
<reference evidence="4" key="1">
    <citation type="journal article" date="2015" name="MBio">
        <title>Genome-Resolved Metagenomic Analysis Reveals Roles for Candidate Phyla and Other Microbial Community Members in Biogeochemical Transformations in Oil Reservoirs.</title>
        <authorList>
            <person name="Hu P."/>
            <person name="Tom L."/>
            <person name="Singh A."/>
            <person name="Thomas B.C."/>
            <person name="Baker B.J."/>
            <person name="Piceno Y.M."/>
            <person name="Andersen G.L."/>
            <person name="Banfield J.F."/>
        </authorList>
    </citation>
    <scope>NUCLEOTIDE SEQUENCE [LARGE SCALE GENOMIC DNA]</scope>
</reference>
<gene>
    <name evidence="3" type="ORF">XD93_0525</name>
</gene>
<dbReference type="PANTHER" id="PTHR33231">
    <property type="entry name" value="30S RIBOSOMAL PROTEIN"/>
    <property type="match status" value="1"/>
</dbReference>
<dbReference type="Proteomes" id="UP000053904">
    <property type="component" value="Unassembled WGS sequence"/>
</dbReference>
<dbReference type="InterPro" id="IPR032528">
    <property type="entry name" value="Ribosom_S30AE_C"/>
</dbReference>
<evidence type="ECO:0000313" key="4">
    <source>
        <dbReference type="Proteomes" id="UP000053904"/>
    </source>
</evidence>
<dbReference type="GO" id="GO:0022627">
    <property type="term" value="C:cytosolic small ribosomal subunit"/>
    <property type="evidence" value="ECO:0007669"/>
    <property type="project" value="TreeGrafter"/>
</dbReference>
<dbReference type="InterPro" id="IPR003489">
    <property type="entry name" value="RHF/RaiA"/>
</dbReference>
<feature type="domain" description="Sigma 54 modulation/S30EA ribosomal protein C-terminal" evidence="2">
    <location>
        <begin position="144"/>
        <end position="188"/>
    </location>
</feature>
<sequence length="195" mass="23000">MTPKDIQISFVGMEPTESLKEYCKEKIGKYEKLWKDATGIEVFLKENVTARGVKNDFEININVYLPKTKVRVEEKGEDMYKNIDKATDVLARQLKKTDEKKKFWDINRPWKILGIGKSEEDIDIEDEVHYAYIPKIKSKKVLTKIERYQEQEAIERMEMSGFDQMIFRHRDSGNICMAYKRKEGGYGLVELKEEE</sequence>
<evidence type="ECO:0000259" key="2">
    <source>
        <dbReference type="Pfam" id="PF16321"/>
    </source>
</evidence>
<dbReference type="GO" id="GO:0043024">
    <property type="term" value="F:ribosomal small subunit binding"/>
    <property type="evidence" value="ECO:0007669"/>
    <property type="project" value="TreeGrafter"/>
</dbReference>
<dbReference type="PANTHER" id="PTHR33231:SF1">
    <property type="entry name" value="30S RIBOSOMAL PROTEIN"/>
    <property type="match status" value="1"/>
</dbReference>
<dbReference type="Pfam" id="PF16321">
    <property type="entry name" value="Ribosom_S30AE_C"/>
    <property type="match status" value="1"/>
</dbReference>
<dbReference type="InterPro" id="IPR038416">
    <property type="entry name" value="Ribosom_S30AE_C_sf"/>
</dbReference>
<proteinExistence type="predicted"/>
<dbReference type="SUPFAM" id="SSF69754">
    <property type="entry name" value="Ribosome binding protein Y (YfiA homologue)"/>
    <property type="match status" value="1"/>
</dbReference>
<dbReference type="GO" id="GO:0045900">
    <property type="term" value="P:negative regulation of translational elongation"/>
    <property type="evidence" value="ECO:0007669"/>
    <property type="project" value="TreeGrafter"/>
</dbReference>